<feature type="compositionally biased region" description="Basic residues" evidence="1">
    <location>
        <begin position="166"/>
        <end position="176"/>
    </location>
</feature>
<feature type="compositionally biased region" description="Low complexity" evidence="1">
    <location>
        <begin position="1"/>
        <end position="28"/>
    </location>
</feature>
<dbReference type="AlphaFoldDB" id="A0A835HQS2"/>
<feature type="region of interest" description="Disordered" evidence="1">
    <location>
        <begin position="1"/>
        <end position="70"/>
    </location>
</feature>
<dbReference type="Proteomes" id="UP000631114">
    <property type="component" value="Unassembled WGS sequence"/>
</dbReference>
<reference evidence="2 3" key="1">
    <citation type="submission" date="2020-10" db="EMBL/GenBank/DDBJ databases">
        <title>The Coptis chinensis genome and diversification of protoberbering-type alkaloids.</title>
        <authorList>
            <person name="Wang B."/>
            <person name="Shu S."/>
            <person name="Song C."/>
            <person name="Liu Y."/>
        </authorList>
    </citation>
    <scope>NUCLEOTIDE SEQUENCE [LARGE SCALE GENOMIC DNA]</scope>
    <source>
        <strain evidence="2">HL-2020</strain>
        <tissue evidence="2">Leaf</tissue>
    </source>
</reference>
<keyword evidence="3" id="KW-1185">Reference proteome</keyword>
<proteinExistence type="predicted"/>
<evidence type="ECO:0000313" key="3">
    <source>
        <dbReference type="Proteomes" id="UP000631114"/>
    </source>
</evidence>
<organism evidence="2 3">
    <name type="scientific">Coptis chinensis</name>
    <dbReference type="NCBI Taxonomy" id="261450"/>
    <lineage>
        <taxon>Eukaryota</taxon>
        <taxon>Viridiplantae</taxon>
        <taxon>Streptophyta</taxon>
        <taxon>Embryophyta</taxon>
        <taxon>Tracheophyta</taxon>
        <taxon>Spermatophyta</taxon>
        <taxon>Magnoliopsida</taxon>
        <taxon>Ranunculales</taxon>
        <taxon>Ranunculaceae</taxon>
        <taxon>Coptidoideae</taxon>
        <taxon>Coptis</taxon>
    </lineage>
</organism>
<comment type="caution">
    <text evidence="2">The sequence shown here is derived from an EMBL/GenBank/DDBJ whole genome shotgun (WGS) entry which is preliminary data.</text>
</comment>
<sequence>RKLQASQASKSTEASKAKSATKSTLEAAPKSSLQASRASSKLLNQQISAADSTFGPPRVRRSKTAQAQVFKAPEQRHTFGDFLSKQPGKSSTSVLEAAELTFTVGGTVRAPIVTKRPRPHGPGSTPFMPAGPASQPWVPPGRVGDAPFKATKKILPPLAPGPLPTSRKKFQVVRPK</sequence>
<name>A0A835HQS2_9MAGN</name>
<feature type="compositionally biased region" description="Polar residues" evidence="1">
    <location>
        <begin position="31"/>
        <end position="51"/>
    </location>
</feature>
<evidence type="ECO:0000313" key="2">
    <source>
        <dbReference type="EMBL" id="KAF9605255.1"/>
    </source>
</evidence>
<evidence type="ECO:0000256" key="1">
    <source>
        <dbReference type="SAM" id="MobiDB-lite"/>
    </source>
</evidence>
<feature type="region of interest" description="Disordered" evidence="1">
    <location>
        <begin position="111"/>
        <end position="176"/>
    </location>
</feature>
<gene>
    <name evidence="2" type="ORF">IFM89_015147</name>
</gene>
<accession>A0A835HQS2</accession>
<protein>
    <submittedName>
        <fullName evidence="2">Uncharacterized protein</fullName>
    </submittedName>
</protein>
<dbReference type="EMBL" id="JADFTS010000005">
    <property type="protein sequence ID" value="KAF9605255.1"/>
    <property type="molecule type" value="Genomic_DNA"/>
</dbReference>
<feature type="non-terminal residue" evidence="2">
    <location>
        <position position="176"/>
    </location>
</feature>